<dbReference type="EMBL" id="AEYI02001150">
    <property type="protein sequence ID" value="KFG40926.1"/>
    <property type="molecule type" value="Genomic_DNA"/>
</dbReference>
<gene>
    <name evidence="1" type="ORF">TGP89_310455</name>
</gene>
<dbReference type="AlphaFoldDB" id="A0A086K958"/>
<reference evidence="1 2" key="1">
    <citation type="submission" date="2014-03" db="EMBL/GenBank/DDBJ databases">
        <authorList>
            <person name="Sibley D."/>
            <person name="Venepally P."/>
            <person name="Karamycheva S."/>
            <person name="Hadjithomas M."/>
            <person name="Khan A."/>
            <person name="Brunk B."/>
            <person name="Roos D."/>
            <person name="Caler E."/>
            <person name="Lorenzi H."/>
        </authorList>
    </citation>
    <scope>NUCLEOTIDE SEQUENCE [LARGE SCALE GENOMIC DNA]</scope>
    <source>
        <strain evidence="2">p89</strain>
    </source>
</reference>
<evidence type="ECO:0000313" key="2">
    <source>
        <dbReference type="Proteomes" id="UP000028828"/>
    </source>
</evidence>
<proteinExistence type="predicted"/>
<comment type="caution">
    <text evidence="1">The sequence shown here is derived from an EMBL/GenBank/DDBJ whole genome shotgun (WGS) entry which is preliminary data.</text>
</comment>
<sequence>MDRCTKFTWVWGDKQQVDVNPQANYTRDRSRQERAYTPHALLAQIVLWVQAQQPLKSRCFGKEELQPLPRKMHHISRTVITLSAASRFNELRSAHSSPTSSPHIPKALRLWKTSCV</sequence>
<dbReference type="Proteomes" id="UP000028828">
    <property type="component" value="Unassembled WGS sequence"/>
</dbReference>
<evidence type="ECO:0000313" key="1">
    <source>
        <dbReference type="EMBL" id="KFG40926.1"/>
    </source>
</evidence>
<organism evidence="1 2">
    <name type="scientific">Toxoplasma gondii p89</name>
    <dbReference type="NCBI Taxonomy" id="943119"/>
    <lineage>
        <taxon>Eukaryota</taxon>
        <taxon>Sar</taxon>
        <taxon>Alveolata</taxon>
        <taxon>Apicomplexa</taxon>
        <taxon>Conoidasida</taxon>
        <taxon>Coccidia</taxon>
        <taxon>Eucoccidiorida</taxon>
        <taxon>Eimeriorina</taxon>
        <taxon>Sarcocystidae</taxon>
        <taxon>Toxoplasma</taxon>
    </lineage>
</organism>
<dbReference type="VEuPathDB" id="ToxoDB:TGP89_310455"/>
<accession>A0A086K958</accession>
<protein>
    <submittedName>
        <fullName evidence="1">Uncharacterized protein</fullName>
    </submittedName>
</protein>
<name>A0A086K958_TOXGO</name>